<dbReference type="SUPFAM" id="SSF56059">
    <property type="entry name" value="Glutathione synthetase ATP-binding domain-like"/>
    <property type="match status" value="1"/>
</dbReference>
<protein>
    <submittedName>
        <fullName evidence="6">ATP-grasp domain protein</fullName>
    </submittedName>
</protein>
<dbReference type="PROSITE" id="PS50975">
    <property type="entry name" value="ATP_GRASP"/>
    <property type="match status" value="1"/>
</dbReference>
<keyword evidence="2 4" id="KW-0547">Nucleotide-binding</keyword>
<evidence type="ECO:0000256" key="3">
    <source>
        <dbReference type="ARBA" id="ARBA00022840"/>
    </source>
</evidence>
<accession>A0AAW3EX08</accession>
<proteinExistence type="predicted"/>
<dbReference type="GO" id="GO:0005524">
    <property type="term" value="F:ATP binding"/>
    <property type="evidence" value="ECO:0007669"/>
    <property type="project" value="UniProtKB-UniRule"/>
</dbReference>
<keyword evidence="3 4" id="KW-0067">ATP-binding</keyword>
<evidence type="ECO:0000256" key="1">
    <source>
        <dbReference type="ARBA" id="ARBA00022598"/>
    </source>
</evidence>
<reference evidence="6 7" key="1">
    <citation type="submission" date="2014-04" db="EMBL/GenBank/DDBJ databases">
        <authorList>
            <person name="Bishop-Lilly K.A."/>
            <person name="Broomall S.M."/>
            <person name="Chain P.S."/>
            <person name="Chertkov O."/>
            <person name="Coyne S.R."/>
            <person name="Daligault H.E."/>
            <person name="Davenport K.W."/>
            <person name="Erkkila T."/>
            <person name="Frey K.G."/>
            <person name="Gibbons H.S."/>
            <person name="Gu W."/>
            <person name="Jaissle J."/>
            <person name="Johnson S.L."/>
            <person name="Koroleva G.I."/>
            <person name="Ladner J.T."/>
            <person name="Lo C.-C."/>
            <person name="Minogue T.D."/>
            <person name="Munk C."/>
            <person name="Palacios G.F."/>
            <person name="Redden C.L."/>
            <person name="Rosenzweig C.N."/>
            <person name="Scholz M.B."/>
            <person name="Teshima H."/>
            <person name="Xu Y."/>
        </authorList>
    </citation>
    <scope>NUCLEOTIDE SEQUENCE [LARGE SCALE GENOMIC DNA]</scope>
    <source>
        <strain evidence="7">gladioli</strain>
    </source>
</reference>
<dbReference type="InterPro" id="IPR011761">
    <property type="entry name" value="ATP-grasp"/>
</dbReference>
<evidence type="ECO:0000313" key="6">
    <source>
        <dbReference type="EMBL" id="KGC13429.1"/>
    </source>
</evidence>
<dbReference type="Gene3D" id="3.30.1490.20">
    <property type="entry name" value="ATP-grasp fold, A domain"/>
    <property type="match status" value="1"/>
</dbReference>
<evidence type="ECO:0000256" key="4">
    <source>
        <dbReference type="PROSITE-ProRule" id="PRU00409"/>
    </source>
</evidence>
<dbReference type="KEGG" id="bgo:BM43_6052"/>
<sequence length="416" mass="44475">MRILILHRVPYARIDYARGIDHAEHEVTYFGTRAILDTLPRGLPHHAVARAGQRGAYEEALDWLAAQPQQFDRVLSLSEYELLDAARLRERLGVPGPSVEEVRRVRDKVIMKQAVARAGLKVPRHLRLPALLAAPEAASWTGASVLKPHSGASSEDVVVFDSPSALLAALASRTSGAARLDRGELGADAYEVEEFVTGDILHLDGLVVDGQLATTMASRYLGTCLGYAQGEPLGSLHFPLSDALRDWTSAVLAAVGIRDGSFHLEAIETPDGPVFLEIGNRVGGADVVATFELATGVHLPSEELRVLTGKPPSHALPATQAGSAWHGWFVFPGHALGVAHYPGTPGTEAFRDDPAVVRWAELPPGAPLLSRITYSAHEAPIAGIVACRDADATAAWLRRLFDTAAATRSAERAALA</sequence>
<dbReference type="Gene3D" id="3.30.470.20">
    <property type="entry name" value="ATP-grasp fold, B domain"/>
    <property type="match status" value="1"/>
</dbReference>
<dbReference type="GO" id="GO:0046872">
    <property type="term" value="F:metal ion binding"/>
    <property type="evidence" value="ECO:0007669"/>
    <property type="project" value="InterPro"/>
</dbReference>
<dbReference type="GO" id="GO:0016874">
    <property type="term" value="F:ligase activity"/>
    <property type="evidence" value="ECO:0007669"/>
    <property type="project" value="UniProtKB-KW"/>
</dbReference>
<gene>
    <name evidence="6" type="ORF">DM48_1712</name>
</gene>
<dbReference type="EMBL" id="JPGG01000016">
    <property type="protein sequence ID" value="KGC13429.1"/>
    <property type="molecule type" value="Genomic_DNA"/>
</dbReference>
<evidence type="ECO:0000259" key="5">
    <source>
        <dbReference type="PROSITE" id="PS50975"/>
    </source>
</evidence>
<dbReference type="PANTHER" id="PTHR43585:SF2">
    <property type="entry name" value="ATP-GRASP ENZYME FSQD"/>
    <property type="match status" value="1"/>
</dbReference>
<evidence type="ECO:0000313" key="7">
    <source>
        <dbReference type="Proteomes" id="UP000029590"/>
    </source>
</evidence>
<organism evidence="6 7">
    <name type="scientific">Burkholderia gladioli</name>
    <name type="common">Pseudomonas marginata</name>
    <name type="synonym">Phytomonas marginata</name>
    <dbReference type="NCBI Taxonomy" id="28095"/>
    <lineage>
        <taxon>Bacteria</taxon>
        <taxon>Pseudomonadati</taxon>
        <taxon>Pseudomonadota</taxon>
        <taxon>Betaproteobacteria</taxon>
        <taxon>Burkholderiales</taxon>
        <taxon>Burkholderiaceae</taxon>
        <taxon>Burkholderia</taxon>
    </lineage>
</organism>
<dbReference type="PANTHER" id="PTHR43585">
    <property type="entry name" value="FUMIPYRROLE BIOSYNTHESIS PROTEIN C"/>
    <property type="match status" value="1"/>
</dbReference>
<dbReference type="InterPro" id="IPR013815">
    <property type="entry name" value="ATP_grasp_subdomain_1"/>
</dbReference>
<keyword evidence="1" id="KW-0436">Ligase</keyword>
<dbReference type="Proteomes" id="UP000029590">
    <property type="component" value="Unassembled WGS sequence"/>
</dbReference>
<evidence type="ECO:0000256" key="2">
    <source>
        <dbReference type="ARBA" id="ARBA00022741"/>
    </source>
</evidence>
<name>A0AAW3EX08_BURGA</name>
<dbReference type="RefSeq" id="WP_036055602.1">
    <property type="nucleotide sequence ID" value="NZ_CADEQC010000001.1"/>
</dbReference>
<feature type="domain" description="ATP-grasp" evidence="5">
    <location>
        <begin position="112"/>
        <end position="308"/>
    </location>
</feature>
<dbReference type="AlphaFoldDB" id="A0AAW3EX08"/>
<comment type="caution">
    <text evidence="6">The sequence shown here is derived from an EMBL/GenBank/DDBJ whole genome shotgun (WGS) entry which is preliminary data.</text>
</comment>
<dbReference type="InterPro" id="IPR052032">
    <property type="entry name" value="ATP-dep_AA_Ligase"/>
</dbReference>
<dbReference type="Gene3D" id="3.40.50.20">
    <property type="match status" value="1"/>
</dbReference>